<evidence type="ECO:0000256" key="3">
    <source>
        <dbReference type="SAM" id="MobiDB-lite"/>
    </source>
</evidence>
<reference evidence="6 7" key="1">
    <citation type="submission" date="2019-03" db="EMBL/GenBank/DDBJ databases">
        <title>Rhodosporidium diobovatum UCD-FST 08-225 genome sequencing, assembly, and annotation.</title>
        <authorList>
            <person name="Fakankun I.U."/>
            <person name="Fristensky B."/>
            <person name="Levin D.B."/>
        </authorList>
    </citation>
    <scope>NUCLEOTIDE SEQUENCE [LARGE SCALE GENOMIC DNA]</scope>
    <source>
        <strain evidence="6 7">UCD-FST 08-225</strain>
    </source>
</reference>
<feature type="region of interest" description="Disordered" evidence="3">
    <location>
        <begin position="247"/>
        <end position="266"/>
    </location>
</feature>
<dbReference type="FunFam" id="1.10.8.60:FF:000138">
    <property type="entry name" value="ATP-dependent Clp protease ATP-binding subunit ClpX"/>
    <property type="match status" value="1"/>
</dbReference>
<dbReference type="InterPro" id="IPR027417">
    <property type="entry name" value="P-loop_NTPase"/>
</dbReference>
<evidence type="ECO:0000313" key="6">
    <source>
        <dbReference type="EMBL" id="TNY18952.1"/>
    </source>
</evidence>
<name>A0A5C5FRU6_9BASI</name>
<dbReference type="GO" id="GO:0051603">
    <property type="term" value="P:proteolysis involved in protein catabolic process"/>
    <property type="evidence" value="ECO:0007669"/>
    <property type="project" value="TreeGrafter"/>
</dbReference>
<dbReference type="OrthoDB" id="1721884at2759"/>
<feature type="region of interest" description="Disordered" evidence="3">
    <location>
        <begin position="125"/>
        <end position="229"/>
    </location>
</feature>
<proteinExistence type="predicted"/>
<feature type="compositionally biased region" description="Gly residues" evidence="3">
    <location>
        <begin position="50"/>
        <end position="64"/>
    </location>
</feature>
<evidence type="ECO:0000256" key="2">
    <source>
        <dbReference type="ARBA" id="ARBA00022840"/>
    </source>
</evidence>
<dbReference type="InterPro" id="IPR050052">
    <property type="entry name" value="ATP-dep_Clp_protease_ClpX"/>
</dbReference>
<dbReference type="Pfam" id="PF10431">
    <property type="entry name" value="ClpB_D2-small"/>
    <property type="match status" value="1"/>
</dbReference>
<protein>
    <submittedName>
        <fullName evidence="6">P-loop containing nucleoside triphosphate hydrolase protein</fullName>
    </submittedName>
</protein>
<keyword evidence="2" id="KW-0067">ATP-binding</keyword>
<feature type="domain" description="AAA+ ATPase" evidence="4">
    <location>
        <begin position="337"/>
        <end position="523"/>
    </location>
</feature>
<feature type="region of interest" description="Disordered" evidence="3">
    <location>
        <begin position="277"/>
        <end position="331"/>
    </location>
</feature>
<dbReference type="SUPFAM" id="SSF52540">
    <property type="entry name" value="P-loop containing nucleoside triphosphate hydrolases"/>
    <property type="match status" value="1"/>
</dbReference>
<organism evidence="6 7">
    <name type="scientific">Rhodotorula diobovata</name>
    <dbReference type="NCBI Taxonomy" id="5288"/>
    <lineage>
        <taxon>Eukaryota</taxon>
        <taxon>Fungi</taxon>
        <taxon>Dikarya</taxon>
        <taxon>Basidiomycota</taxon>
        <taxon>Pucciniomycotina</taxon>
        <taxon>Microbotryomycetes</taxon>
        <taxon>Sporidiobolales</taxon>
        <taxon>Sporidiobolaceae</taxon>
        <taxon>Rhodotorula</taxon>
    </lineage>
</organism>
<dbReference type="SMART" id="SM01086">
    <property type="entry name" value="ClpB_D2-small"/>
    <property type="match status" value="1"/>
</dbReference>
<feature type="compositionally biased region" description="Low complexity" evidence="3">
    <location>
        <begin position="280"/>
        <end position="293"/>
    </location>
</feature>
<comment type="caution">
    <text evidence="6">The sequence shown here is derived from an EMBL/GenBank/DDBJ whole genome shotgun (WGS) entry which is preliminary data.</text>
</comment>
<feature type="region of interest" description="Disordered" evidence="3">
    <location>
        <begin position="47"/>
        <end position="83"/>
    </location>
</feature>
<gene>
    <name evidence="6" type="ORF">DMC30DRAFT_379682</name>
</gene>
<dbReference type="SMART" id="SM00382">
    <property type="entry name" value="AAA"/>
    <property type="match status" value="1"/>
</dbReference>
<keyword evidence="1" id="KW-0547">Nucleotide-binding</keyword>
<dbReference type="GO" id="GO:0005524">
    <property type="term" value="F:ATP binding"/>
    <property type="evidence" value="ECO:0007669"/>
    <property type="project" value="UniProtKB-KW"/>
</dbReference>
<dbReference type="Gene3D" id="1.10.8.60">
    <property type="match status" value="1"/>
</dbReference>
<dbReference type="InterPro" id="IPR003593">
    <property type="entry name" value="AAA+_ATPase"/>
</dbReference>
<keyword evidence="7" id="KW-1185">Reference proteome</keyword>
<feature type="domain" description="Clp ATPase C-terminal" evidence="5">
    <location>
        <begin position="610"/>
        <end position="695"/>
    </location>
</feature>
<feature type="compositionally biased region" description="Basic and acidic residues" evidence="3">
    <location>
        <begin position="724"/>
        <end position="745"/>
    </location>
</feature>
<keyword evidence="6" id="KW-0378">Hydrolase</keyword>
<dbReference type="STRING" id="5288.A0A5C5FRU6"/>
<dbReference type="AlphaFoldDB" id="A0A5C5FRU6"/>
<evidence type="ECO:0000259" key="4">
    <source>
        <dbReference type="SMART" id="SM00382"/>
    </source>
</evidence>
<evidence type="ECO:0000256" key="1">
    <source>
        <dbReference type="ARBA" id="ARBA00022741"/>
    </source>
</evidence>
<dbReference type="Proteomes" id="UP000311382">
    <property type="component" value="Unassembled WGS sequence"/>
</dbReference>
<feature type="compositionally biased region" description="Low complexity" evidence="3">
    <location>
        <begin position="220"/>
        <end position="229"/>
    </location>
</feature>
<dbReference type="Gene3D" id="3.40.50.300">
    <property type="entry name" value="P-loop containing nucleotide triphosphate hydrolases"/>
    <property type="match status" value="2"/>
</dbReference>
<feature type="region of interest" description="Disordered" evidence="3">
    <location>
        <begin position="717"/>
        <end position="754"/>
    </location>
</feature>
<dbReference type="GO" id="GO:0005759">
    <property type="term" value="C:mitochondrial matrix"/>
    <property type="evidence" value="ECO:0007669"/>
    <property type="project" value="TreeGrafter"/>
</dbReference>
<feature type="region of interest" description="Disordered" evidence="3">
    <location>
        <begin position="556"/>
        <end position="577"/>
    </location>
</feature>
<sequence>MLSTVKRPLVTLPWRTQALAPAILPLRRLMRTPRGQLPARYATALAQARTGGGGGSGGTEGTGTQGKRKGKDGLKGARNPSPRDLLAHLNEYVIGQERAKKVLAVAVYNHYARLQQLLEQDERANAKPTRTTSLGLPIPFQAAGWTPIEPDALTPDERKRIDSHLAQTPSFLPGVQSADIKPKPRHRKGPSREEAKENAAAVAGEDASSEGGSKEPSTPVPTNDATTTTRYFRTPSGELAFFQIQTQPFDGDGDEGSPSKDPTLYNRVPEVYVVDEKALSSTSPPSASSSSASDRPPVNDASPSPSDILTDFLGQVGGTPRLPRPSPIAHAQPPLFEKSNVLLLGPTGVGKSLLARTLARALDVPFVSVEATSMTSAGYVGEDVENCVARLVEAADGDVERAGRGIVFIDEIDKIAAAGGVSRDVGGEGVQQALLKMLEGTVVNVSEHGYSGGGGGGGMFGAFGRRGGCALAPRSAASSAAHCADPCALPARESTLVDTTNVLFIVAGAFVGLEKIIQARLSKGSMGFTARIAPSPAPSGPAGASSLSAPFSAHHPSTFTSSGGGSGVADPKQPDLSHLLDQCEPSDLISFGLIPELIGRLPITAALRSLTEKDLMRVLTEPKNALIKQYAELFSASGVELRFTTPALQAVATQAVQKQTGARGLRRILENVLLDAMFDAPQSSIRYVLVTKPVVASGAPAHYYSRGQKHVFETDFAAEEEHDAEAHSTGHGGHKERVEEADKPKRSSKRKAVA</sequence>
<accession>A0A5C5FRU6</accession>
<dbReference type="PANTHER" id="PTHR48102">
    <property type="entry name" value="ATP-DEPENDENT CLP PROTEASE ATP-BINDING SUBUNIT CLPX-LIKE, MITOCHONDRIAL-RELATED"/>
    <property type="match status" value="1"/>
</dbReference>
<dbReference type="Pfam" id="PF07724">
    <property type="entry name" value="AAA_2"/>
    <property type="match status" value="1"/>
</dbReference>
<evidence type="ECO:0000259" key="5">
    <source>
        <dbReference type="SMART" id="SM01086"/>
    </source>
</evidence>
<dbReference type="InterPro" id="IPR003959">
    <property type="entry name" value="ATPase_AAA_core"/>
</dbReference>
<dbReference type="InterPro" id="IPR019489">
    <property type="entry name" value="Clp_ATPase_C"/>
</dbReference>
<dbReference type="GO" id="GO:0016887">
    <property type="term" value="F:ATP hydrolysis activity"/>
    <property type="evidence" value="ECO:0007669"/>
    <property type="project" value="InterPro"/>
</dbReference>
<dbReference type="PANTHER" id="PTHR48102:SF7">
    <property type="entry name" value="ATP-DEPENDENT CLP PROTEASE ATP-BINDING SUBUNIT CLPX-LIKE, MITOCHONDRIAL"/>
    <property type="match status" value="1"/>
</dbReference>
<dbReference type="EMBL" id="SOZI01000114">
    <property type="protein sequence ID" value="TNY18952.1"/>
    <property type="molecule type" value="Genomic_DNA"/>
</dbReference>
<evidence type="ECO:0000313" key="7">
    <source>
        <dbReference type="Proteomes" id="UP000311382"/>
    </source>
</evidence>